<keyword evidence="2" id="KW-0963">Cytoplasm</keyword>
<dbReference type="InterPro" id="IPR055166">
    <property type="entry name" value="Transc_reg_Sar_Rot_HTH"/>
</dbReference>
<evidence type="ECO:0000256" key="4">
    <source>
        <dbReference type="ARBA" id="ARBA00023125"/>
    </source>
</evidence>
<dbReference type="SUPFAM" id="SSF46785">
    <property type="entry name" value="Winged helix' DNA-binding domain"/>
    <property type="match status" value="1"/>
</dbReference>
<dbReference type="Gene3D" id="1.10.10.10">
    <property type="entry name" value="Winged helix-like DNA-binding domain superfamily/Winged helix DNA-binding domain"/>
    <property type="match status" value="1"/>
</dbReference>
<dbReference type="InterPro" id="IPR036390">
    <property type="entry name" value="WH_DNA-bd_sf"/>
</dbReference>
<dbReference type="RefSeq" id="WP_189019424.1">
    <property type="nucleotide sequence ID" value="NZ_BMPM01000006.1"/>
</dbReference>
<evidence type="ECO:0000256" key="2">
    <source>
        <dbReference type="ARBA" id="ARBA00022490"/>
    </source>
</evidence>
<gene>
    <name evidence="7" type="ORF">ABIA52_003586</name>
</gene>
<comment type="subcellular location">
    <subcellularLocation>
        <location evidence="1">Cytoplasm</location>
    </subcellularLocation>
</comment>
<dbReference type="SMART" id="SM00347">
    <property type="entry name" value="HTH_MARR"/>
    <property type="match status" value="1"/>
</dbReference>
<proteinExistence type="predicted"/>
<evidence type="ECO:0000313" key="7">
    <source>
        <dbReference type="EMBL" id="MFK4640697.1"/>
    </source>
</evidence>
<feature type="domain" description="HTH marR-type" evidence="6">
    <location>
        <begin position="17"/>
        <end position="147"/>
    </location>
</feature>
<sequence length="162" mass="17968">MTTISDTSQETDDLLLERQLCFALTVASRSVVGVYKPVLEKLGLTHPQYLVMLALWERSPRTLKDISDSLLHDPATLSPLLKRLEEAQLITRERVPGNERALAITLTDKGAALRAQATAVPGEIRDRLQLSREEVAELHQAMTGLIAATQRTGQEPRKMEAT</sequence>
<dbReference type="PROSITE" id="PS50995">
    <property type="entry name" value="HTH_MARR_2"/>
    <property type="match status" value="1"/>
</dbReference>
<keyword evidence="3" id="KW-0805">Transcription regulation</keyword>
<name>A0ABW8NAT0_9MICC</name>
<accession>A0ABW8NAT0</accession>
<reference evidence="7 8" key="1">
    <citation type="submission" date="2024-10" db="EMBL/GenBank/DDBJ databases">
        <title>Novel secondary metabolite-producing bacteria for plant disease control.</title>
        <authorList>
            <person name="Chevrette M."/>
        </authorList>
    </citation>
    <scope>NUCLEOTIDE SEQUENCE [LARGE SCALE GENOMIC DNA]</scope>
    <source>
        <strain evidence="7 8">J30 TE3557</strain>
    </source>
</reference>
<dbReference type="InterPro" id="IPR036388">
    <property type="entry name" value="WH-like_DNA-bd_sf"/>
</dbReference>
<keyword evidence="5" id="KW-0804">Transcription</keyword>
<evidence type="ECO:0000313" key="8">
    <source>
        <dbReference type="Proteomes" id="UP001620520"/>
    </source>
</evidence>
<evidence type="ECO:0000256" key="3">
    <source>
        <dbReference type="ARBA" id="ARBA00023015"/>
    </source>
</evidence>
<organism evidence="7 8">
    <name type="scientific">Paenarthrobacter histidinolovorans</name>
    <dbReference type="NCBI Taxonomy" id="43664"/>
    <lineage>
        <taxon>Bacteria</taxon>
        <taxon>Bacillati</taxon>
        <taxon>Actinomycetota</taxon>
        <taxon>Actinomycetes</taxon>
        <taxon>Micrococcales</taxon>
        <taxon>Micrococcaceae</taxon>
        <taxon>Paenarthrobacter</taxon>
    </lineage>
</organism>
<dbReference type="EMBL" id="JBIYEW010000003">
    <property type="protein sequence ID" value="MFK4640697.1"/>
    <property type="molecule type" value="Genomic_DNA"/>
</dbReference>
<dbReference type="InterPro" id="IPR039422">
    <property type="entry name" value="MarR/SlyA-like"/>
</dbReference>
<comment type="caution">
    <text evidence="7">The sequence shown here is derived from an EMBL/GenBank/DDBJ whole genome shotgun (WGS) entry which is preliminary data.</text>
</comment>
<keyword evidence="4 7" id="KW-0238">DNA-binding</keyword>
<dbReference type="PANTHER" id="PTHR33164:SF5">
    <property type="entry name" value="ORGANIC HYDROPEROXIDE RESISTANCE TRANSCRIPTIONAL REGULATOR"/>
    <property type="match status" value="1"/>
</dbReference>
<dbReference type="PANTHER" id="PTHR33164">
    <property type="entry name" value="TRANSCRIPTIONAL REGULATOR, MARR FAMILY"/>
    <property type="match status" value="1"/>
</dbReference>
<evidence type="ECO:0000256" key="5">
    <source>
        <dbReference type="ARBA" id="ARBA00023163"/>
    </source>
</evidence>
<evidence type="ECO:0000259" key="6">
    <source>
        <dbReference type="PROSITE" id="PS50995"/>
    </source>
</evidence>
<dbReference type="GO" id="GO:0003677">
    <property type="term" value="F:DNA binding"/>
    <property type="evidence" value="ECO:0007669"/>
    <property type="project" value="UniProtKB-KW"/>
</dbReference>
<dbReference type="Pfam" id="PF22381">
    <property type="entry name" value="Staph_reg_Sar_Rot"/>
    <property type="match status" value="1"/>
</dbReference>
<keyword evidence="8" id="KW-1185">Reference proteome</keyword>
<dbReference type="InterPro" id="IPR000835">
    <property type="entry name" value="HTH_MarR-typ"/>
</dbReference>
<dbReference type="Proteomes" id="UP001620520">
    <property type="component" value="Unassembled WGS sequence"/>
</dbReference>
<protein>
    <submittedName>
        <fullName evidence="7">DNA-binding MarR family transcriptional regulator</fullName>
    </submittedName>
</protein>
<evidence type="ECO:0000256" key="1">
    <source>
        <dbReference type="ARBA" id="ARBA00004496"/>
    </source>
</evidence>